<organism evidence="1 2">
    <name type="scientific">Linderina macrospora</name>
    <dbReference type="NCBI Taxonomy" id="4868"/>
    <lineage>
        <taxon>Eukaryota</taxon>
        <taxon>Fungi</taxon>
        <taxon>Fungi incertae sedis</taxon>
        <taxon>Zoopagomycota</taxon>
        <taxon>Kickxellomycotina</taxon>
        <taxon>Kickxellomycetes</taxon>
        <taxon>Kickxellales</taxon>
        <taxon>Kickxellaceae</taxon>
        <taxon>Linderina</taxon>
    </lineage>
</organism>
<evidence type="ECO:0000313" key="1">
    <source>
        <dbReference type="EMBL" id="KAJ1951559.1"/>
    </source>
</evidence>
<keyword evidence="1" id="KW-0378">Hydrolase</keyword>
<name>A0ACC1JHZ6_9FUNG</name>
<keyword evidence="1" id="KW-0347">Helicase</keyword>
<proteinExistence type="predicted"/>
<dbReference type="EMBL" id="JANBPW010000005">
    <property type="protein sequence ID" value="KAJ1951559.1"/>
    <property type="molecule type" value="Genomic_DNA"/>
</dbReference>
<dbReference type="Proteomes" id="UP001150603">
    <property type="component" value="Unassembled WGS sequence"/>
</dbReference>
<evidence type="ECO:0000313" key="2">
    <source>
        <dbReference type="Proteomes" id="UP001150603"/>
    </source>
</evidence>
<keyword evidence="1" id="KW-0067">ATP-binding</keyword>
<keyword evidence="1" id="KW-0547">Nucleotide-binding</keyword>
<keyword evidence="2" id="KW-1185">Reference proteome</keyword>
<protein>
    <submittedName>
        <fullName evidence="1">Antiviral helicase ski2</fullName>
    </submittedName>
</protein>
<comment type="caution">
    <text evidence="1">The sequence shown here is derived from an EMBL/GenBank/DDBJ whole genome shotgun (WGS) entry which is preliminary data.</text>
</comment>
<reference evidence="1" key="1">
    <citation type="submission" date="2022-07" db="EMBL/GenBank/DDBJ databases">
        <title>Phylogenomic reconstructions and comparative analyses of Kickxellomycotina fungi.</title>
        <authorList>
            <person name="Reynolds N.K."/>
            <person name="Stajich J.E."/>
            <person name="Barry K."/>
            <person name="Grigoriev I.V."/>
            <person name="Crous P."/>
            <person name="Smith M.E."/>
        </authorList>
    </citation>
    <scope>NUCLEOTIDE SEQUENCE</scope>
    <source>
        <strain evidence="1">NRRL 5244</strain>
    </source>
</reference>
<accession>A0ACC1JHZ6</accession>
<gene>
    <name evidence="1" type="primary">SKI2_1</name>
    <name evidence="1" type="ORF">FBU59_000070</name>
</gene>
<sequence>MAQPSVEYPWTKVHELEFQELIYERARLVQSAACFQCMNFDLLLDYHVCLKVLRDLGYIDDTGKVQLTGCVACEMNSTDKLTLTELILDNTLAQYEPEEIVALISAFMGPEMSENTDLTSRVPAQLKNGRQQVVETAKRIES</sequence>